<protein>
    <submittedName>
        <fullName evidence="2">Uncharacterized protein</fullName>
    </submittedName>
</protein>
<name>A0A267MFA0_9FIRM</name>
<organism evidence="2 3">
    <name type="scientific">Anaeromicrobium sediminis</name>
    <dbReference type="NCBI Taxonomy" id="1478221"/>
    <lineage>
        <taxon>Bacteria</taxon>
        <taxon>Bacillati</taxon>
        <taxon>Bacillota</taxon>
        <taxon>Clostridia</taxon>
        <taxon>Peptostreptococcales</taxon>
        <taxon>Thermotaleaceae</taxon>
        <taxon>Anaeromicrobium</taxon>
    </lineage>
</organism>
<keyword evidence="1" id="KW-1133">Transmembrane helix</keyword>
<evidence type="ECO:0000313" key="2">
    <source>
        <dbReference type="EMBL" id="PAB58216.1"/>
    </source>
</evidence>
<reference evidence="2 3" key="1">
    <citation type="submission" date="2017-06" db="EMBL/GenBank/DDBJ databases">
        <title>Draft genome sequence of anaerobic fermentative bacterium Anaeromicrobium sediminis DY2726D isolated from West Pacific Ocean sediments.</title>
        <authorList>
            <person name="Zeng X."/>
        </authorList>
    </citation>
    <scope>NUCLEOTIDE SEQUENCE [LARGE SCALE GENOMIC DNA]</scope>
    <source>
        <strain evidence="2 3">DY2726D</strain>
    </source>
</reference>
<keyword evidence="1" id="KW-0812">Transmembrane</keyword>
<keyword evidence="3" id="KW-1185">Reference proteome</keyword>
<gene>
    <name evidence="2" type="ORF">CCE28_16390</name>
</gene>
<accession>A0A267MFA0</accession>
<dbReference type="OrthoDB" id="2645074at2"/>
<evidence type="ECO:0000256" key="1">
    <source>
        <dbReference type="SAM" id="Phobius"/>
    </source>
</evidence>
<dbReference type="AlphaFoldDB" id="A0A267MFA0"/>
<sequence length="71" mass="7748">MLFLVLIVYGIIGIIEITPLVKKKKKKDLVVYLVLYTSALVLSVLISIGVKIPSPAIPIQKMVESIIGKQG</sequence>
<comment type="caution">
    <text evidence="2">The sequence shown here is derived from an EMBL/GenBank/DDBJ whole genome shotgun (WGS) entry which is preliminary data.</text>
</comment>
<proteinExistence type="predicted"/>
<keyword evidence="1" id="KW-0472">Membrane</keyword>
<evidence type="ECO:0000313" key="3">
    <source>
        <dbReference type="Proteomes" id="UP000216024"/>
    </source>
</evidence>
<feature type="transmembrane region" description="Helical" evidence="1">
    <location>
        <begin position="6"/>
        <end position="22"/>
    </location>
</feature>
<dbReference type="EMBL" id="NIBG01000018">
    <property type="protein sequence ID" value="PAB58216.1"/>
    <property type="molecule type" value="Genomic_DNA"/>
</dbReference>
<dbReference type="RefSeq" id="WP_095134818.1">
    <property type="nucleotide sequence ID" value="NZ_NIBG01000018.1"/>
</dbReference>
<feature type="transmembrane region" description="Helical" evidence="1">
    <location>
        <begin position="29"/>
        <end position="50"/>
    </location>
</feature>
<dbReference type="Proteomes" id="UP000216024">
    <property type="component" value="Unassembled WGS sequence"/>
</dbReference>